<dbReference type="EMBL" id="JAIVFL010000001">
    <property type="protein sequence ID" value="MCI4675893.1"/>
    <property type="molecule type" value="Genomic_DNA"/>
</dbReference>
<reference evidence="1" key="1">
    <citation type="journal article" date="2022" name="ISME J.">
        <title>Identification of active gaseous-alkane degraders at natural gas seeps.</title>
        <authorList>
            <person name="Farhan Ul Haque M."/>
            <person name="Hernandez M."/>
            <person name="Crombie A.T."/>
            <person name="Murrell J.C."/>
        </authorList>
    </citation>
    <scope>NUCLEOTIDE SEQUENCE</scope>
    <source>
        <strain evidence="1">ANDR5</strain>
    </source>
</reference>
<name>A0ABS9YXS8_9MYCO</name>
<organism evidence="1 2">
    <name type="scientific">Candidatus Mycolicibacterium alkanivorans</name>
    <dbReference type="NCBI Taxonomy" id="2954114"/>
    <lineage>
        <taxon>Bacteria</taxon>
        <taxon>Bacillati</taxon>
        <taxon>Actinomycetota</taxon>
        <taxon>Actinomycetes</taxon>
        <taxon>Mycobacteriales</taxon>
        <taxon>Mycobacteriaceae</taxon>
        <taxon>Mycolicibacterium</taxon>
    </lineage>
</organism>
<gene>
    <name evidence="1" type="ORF">K9U37_13820</name>
</gene>
<protein>
    <submittedName>
        <fullName evidence="1">Acyl carrier protein</fullName>
    </submittedName>
</protein>
<sequence>MTDFVAANYLFGDVARTPKGDDALVEGGVIDSTGILEVIEFLESHFGIEVSETETVPQNLGTISNLTRFVTSKKAVREPSL</sequence>
<evidence type="ECO:0000313" key="2">
    <source>
        <dbReference type="Proteomes" id="UP001139068"/>
    </source>
</evidence>
<dbReference type="Proteomes" id="UP001139068">
    <property type="component" value="Unassembled WGS sequence"/>
</dbReference>
<evidence type="ECO:0000313" key="1">
    <source>
        <dbReference type="EMBL" id="MCI4675893.1"/>
    </source>
</evidence>
<comment type="caution">
    <text evidence="1">The sequence shown here is derived from an EMBL/GenBank/DDBJ whole genome shotgun (WGS) entry which is preliminary data.</text>
</comment>
<dbReference type="Gene3D" id="1.10.1200.10">
    <property type="entry name" value="ACP-like"/>
    <property type="match status" value="1"/>
</dbReference>
<dbReference type="RefSeq" id="WP_243072152.1">
    <property type="nucleotide sequence ID" value="NZ_JAIVFL010000001.1"/>
</dbReference>
<accession>A0ABS9YXS8</accession>
<dbReference type="InterPro" id="IPR036736">
    <property type="entry name" value="ACP-like_sf"/>
</dbReference>
<dbReference type="SUPFAM" id="SSF47336">
    <property type="entry name" value="ACP-like"/>
    <property type="match status" value="1"/>
</dbReference>
<keyword evidence="2" id="KW-1185">Reference proteome</keyword>
<proteinExistence type="predicted"/>